<keyword evidence="6" id="KW-0648">Protein biosynthesis</keyword>
<dbReference type="InterPro" id="IPR006194">
    <property type="entry name" value="Gly-tRNA-synth_heterodimer"/>
</dbReference>
<dbReference type="Gene3D" id="3.30.930.10">
    <property type="entry name" value="Bira Bifunctional Protein, Domain 2"/>
    <property type="match status" value="1"/>
</dbReference>
<dbReference type="SUPFAM" id="SSF109604">
    <property type="entry name" value="HD-domain/PDEase-like"/>
    <property type="match status" value="1"/>
</dbReference>
<comment type="caution">
    <text evidence="10">The sequence shown here is derived from an EMBL/GenBank/DDBJ whole genome shotgun (WGS) entry which is preliminary data.</text>
</comment>
<dbReference type="EC" id="6.1.1.14" evidence="2"/>
<dbReference type="FunFam" id="3.30.930.10:FF:000006">
    <property type="entry name" value="Glycine--tRNA ligase alpha subunit"/>
    <property type="match status" value="1"/>
</dbReference>
<feature type="compositionally biased region" description="Low complexity" evidence="9">
    <location>
        <begin position="64"/>
        <end position="84"/>
    </location>
</feature>
<reference evidence="10 11" key="1">
    <citation type="journal article" date="2024" name="Nat. Commun.">
        <title>Phylogenomics reveals the evolutionary origins of lichenization in chlorophyte algae.</title>
        <authorList>
            <person name="Puginier C."/>
            <person name="Libourel C."/>
            <person name="Otte J."/>
            <person name="Skaloud P."/>
            <person name="Haon M."/>
            <person name="Grisel S."/>
            <person name="Petersen M."/>
            <person name="Berrin J.G."/>
            <person name="Delaux P.M."/>
            <person name="Dal Grande F."/>
            <person name="Keller J."/>
        </authorList>
    </citation>
    <scope>NUCLEOTIDE SEQUENCE [LARGE SCALE GENOMIC DNA]</scope>
    <source>
        <strain evidence="10 11">SAG 2145</strain>
    </source>
</reference>
<dbReference type="GO" id="GO:0005524">
    <property type="term" value="F:ATP binding"/>
    <property type="evidence" value="ECO:0007669"/>
    <property type="project" value="UniProtKB-KW"/>
</dbReference>
<evidence type="ECO:0000256" key="1">
    <source>
        <dbReference type="ARBA" id="ARBA00008226"/>
    </source>
</evidence>
<dbReference type="InterPro" id="IPR002310">
    <property type="entry name" value="Gly-tRNA_ligase_asu"/>
</dbReference>
<dbReference type="HAMAP" id="MF_00254">
    <property type="entry name" value="Gly_tRNA_synth_alpha"/>
    <property type="match status" value="1"/>
</dbReference>
<keyword evidence="7" id="KW-0030">Aminoacyl-tRNA synthetase</keyword>
<protein>
    <recommendedName>
        <fullName evidence="2">glycine--tRNA ligase</fullName>
        <ecNumber evidence="2">6.1.1.14</ecNumber>
    </recommendedName>
</protein>
<feature type="compositionally biased region" description="Low complexity" evidence="9">
    <location>
        <begin position="379"/>
        <end position="391"/>
    </location>
</feature>
<dbReference type="PANTHER" id="PTHR30075:SF2">
    <property type="entry name" value="GLYCINE--TRNA LIGASE, CHLOROPLASTIC_MITOCHONDRIAL 2"/>
    <property type="match status" value="1"/>
</dbReference>
<name>A0AAW1QLE9_9CHLO</name>
<dbReference type="NCBIfam" id="NF006827">
    <property type="entry name" value="PRK09348.1"/>
    <property type="match status" value="1"/>
</dbReference>
<gene>
    <name evidence="10" type="ORF">WJX74_003670</name>
</gene>
<accession>A0AAW1QLE9</accession>
<comment type="similarity">
    <text evidence="1">Belongs to the class-II aminoacyl-tRNA synthetase family.</text>
</comment>
<feature type="region of interest" description="Disordered" evidence="9">
    <location>
        <begin position="50"/>
        <end position="87"/>
    </location>
</feature>
<dbReference type="GO" id="GO:0005739">
    <property type="term" value="C:mitochondrion"/>
    <property type="evidence" value="ECO:0007669"/>
    <property type="project" value="TreeGrafter"/>
</dbReference>
<keyword evidence="3" id="KW-0436">Ligase</keyword>
<keyword evidence="11" id="KW-1185">Reference proteome</keyword>
<dbReference type="PANTHER" id="PTHR30075">
    <property type="entry name" value="GLYCYL-TRNA SYNTHETASE"/>
    <property type="match status" value="1"/>
</dbReference>
<evidence type="ECO:0000256" key="3">
    <source>
        <dbReference type="ARBA" id="ARBA00022598"/>
    </source>
</evidence>
<dbReference type="InterPro" id="IPR045864">
    <property type="entry name" value="aa-tRNA-synth_II/BPL/LPL"/>
</dbReference>
<evidence type="ECO:0000256" key="5">
    <source>
        <dbReference type="ARBA" id="ARBA00022840"/>
    </source>
</evidence>
<proteinExistence type="inferred from homology"/>
<sequence length="1088" mass="119447">MLGAYRGLLPEFSLLCRGCNRLAKPSSSPQPFSKLLTRRHFRRHACSASATLTEEHVHTPPTADSSNGSGPSVSDSARSTSSAAPNPDRLSFQDAIIRLQQYWASVGCAVWLPHNTEVGAGTMNPATFLRVLGPEPWKVVYVEPSIRPDDSRYGDNPNRLQRHTQLQVILKPDPGSSQELYLGSLEALGIDTRANDIRFVQDNWEAPVLGAWGLGWEVWLNGQEITQFTYFQQAGGHPLSHPSVEITYGLERIIMALQGVQHFRDIRYTDTISYGEMLLQSEYEMSCFNLDTADVDGQWQRFRLFEAEAQRMIEARLPVVAYDHLLKLSHTFNIMDARGAVGVTERAQCFGTLRNLARKITGLWNERREELKWPLGTIPEPQQPSAPSASGPSPPAPADFVLEIGCEELPPEDVDGAIQQLRQRMPAILKTLRLEHGQISVQGTPRRLAVMVDQLSPSQPDTSERLRGPPCKIAFDGDGKPTKALQGYCSKNGLQPDQVTREADSKGTEYVWAEKQIPGKPTCEVLAAELSNLVSSLSFKRSMRWQHAASFSRPVRWLVALHGDCEVPFTYAGIIAGRCSRLLRQSSPPEASISSAADYRSALEHNGIILAGEQRSEQIWQQASSCAAEAGGSIPESCQSDLLAEVVNLVEAPLPLLGSFDPAFLSLPREVLVMVMRKHQRYFPVVSNESRDLLPAFVTVANGPVDVHLVQAGNEAVLRARFEDAQFFYSKDRQHKLESFRPQLATTTFQQGLGSMLDKSERVEQLVGLLGTLTHQPSDVVSTAQQAAALAHADLATSVVMEMTALAGTMGRHYAQLEGLPGPVCEAIYESVLPKNAGDAVPATPAGILVSAADKLDSLVGLVAVGCAPSGGADPFGLRRIAYGLLETLVANQQRLDLPAAVQQAAGLLQVEVSQESQELVLDFIGRRLEQLLIDRGTIPEAVRAVLKERQHDPFLAAITCKDLQAELDAGDESRLPRVMTALSRPTRIVRGKEVNPAWQVDAQLFEFPDEEALQKAQQAAAFRISQDMPLDEFLEVCDLLVEPIGSYFDKVFVMSEDTSVRQSRLALLRDIASLTSGIIDFAELPGF</sequence>
<feature type="region of interest" description="Disordered" evidence="9">
    <location>
        <begin position="376"/>
        <end position="397"/>
    </location>
</feature>
<evidence type="ECO:0000256" key="2">
    <source>
        <dbReference type="ARBA" id="ARBA00012829"/>
    </source>
</evidence>
<dbReference type="Pfam" id="PF02092">
    <property type="entry name" value="tRNA_synt_2f"/>
    <property type="match status" value="1"/>
</dbReference>
<evidence type="ECO:0000256" key="7">
    <source>
        <dbReference type="ARBA" id="ARBA00023146"/>
    </source>
</evidence>
<organism evidence="10 11">
    <name type="scientific">Apatococcus lobatus</name>
    <dbReference type="NCBI Taxonomy" id="904363"/>
    <lineage>
        <taxon>Eukaryota</taxon>
        <taxon>Viridiplantae</taxon>
        <taxon>Chlorophyta</taxon>
        <taxon>core chlorophytes</taxon>
        <taxon>Trebouxiophyceae</taxon>
        <taxon>Chlorellales</taxon>
        <taxon>Chlorellaceae</taxon>
        <taxon>Apatococcus</taxon>
    </lineage>
</organism>
<evidence type="ECO:0000313" key="10">
    <source>
        <dbReference type="EMBL" id="KAK9822293.1"/>
    </source>
</evidence>
<evidence type="ECO:0000313" key="11">
    <source>
        <dbReference type="Proteomes" id="UP001438707"/>
    </source>
</evidence>
<evidence type="ECO:0000256" key="6">
    <source>
        <dbReference type="ARBA" id="ARBA00022917"/>
    </source>
</evidence>
<evidence type="ECO:0000256" key="9">
    <source>
        <dbReference type="SAM" id="MobiDB-lite"/>
    </source>
</evidence>
<dbReference type="GO" id="GO:0006426">
    <property type="term" value="P:glycyl-tRNA aminoacylation"/>
    <property type="evidence" value="ECO:0007669"/>
    <property type="project" value="InterPro"/>
</dbReference>
<evidence type="ECO:0000256" key="4">
    <source>
        <dbReference type="ARBA" id="ARBA00022741"/>
    </source>
</evidence>
<dbReference type="InterPro" id="IPR015944">
    <property type="entry name" value="Gly-tRNA-synth_bsu"/>
</dbReference>
<comment type="catalytic activity">
    <reaction evidence="8">
        <text>tRNA(Gly) + glycine + ATP = glycyl-tRNA(Gly) + AMP + diphosphate</text>
        <dbReference type="Rhea" id="RHEA:16013"/>
        <dbReference type="Rhea" id="RHEA-COMP:9664"/>
        <dbReference type="Rhea" id="RHEA-COMP:9683"/>
        <dbReference type="ChEBI" id="CHEBI:30616"/>
        <dbReference type="ChEBI" id="CHEBI:33019"/>
        <dbReference type="ChEBI" id="CHEBI:57305"/>
        <dbReference type="ChEBI" id="CHEBI:78442"/>
        <dbReference type="ChEBI" id="CHEBI:78522"/>
        <dbReference type="ChEBI" id="CHEBI:456215"/>
        <dbReference type="EC" id="6.1.1.14"/>
    </reaction>
</comment>
<dbReference type="GO" id="GO:0004820">
    <property type="term" value="F:glycine-tRNA ligase activity"/>
    <property type="evidence" value="ECO:0007669"/>
    <property type="project" value="UniProtKB-EC"/>
</dbReference>
<keyword evidence="5" id="KW-0067">ATP-binding</keyword>
<dbReference type="EMBL" id="JALJOS010000033">
    <property type="protein sequence ID" value="KAK9822293.1"/>
    <property type="molecule type" value="Genomic_DNA"/>
</dbReference>
<dbReference type="PRINTS" id="PR01044">
    <property type="entry name" value="TRNASYNTHGA"/>
</dbReference>
<dbReference type="SUPFAM" id="SSF55681">
    <property type="entry name" value="Class II aaRS and biotin synthetases"/>
    <property type="match status" value="1"/>
</dbReference>
<evidence type="ECO:0000256" key="8">
    <source>
        <dbReference type="ARBA" id="ARBA00047937"/>
    </source>
</evidence>
<dbReference type="Proteomes" id="UP001438707">
    <property type="component" value="Unassembled WGS sequence"/>
</dbReference>
<dbReference type="Gene3D" id="1.20.58.180">
    <property type="entry name" value="Class II aaRS and biotin synthetases, domain 2"/>
    <property type="match status" value="1"/>
</dbReference>
<dbReference type="NCBIfam" id="TIGR00211">
    <property type="entry name" value="glyS"/>
    <property type="match status" value="1"/>
</dbReference>
<dbReference type="NCBIfam" id="TIGR00388">
    <property type="entry name" value="glyQ"/>
    <property type="match status" value="1"/>
</dbReference>
<dbReference type="PROSITE" id="PS50861">
    <property type="entry name" value="AA_TRNA_LIGASE_II_GLYAB"/>
    <property type="match status" value="2"/>
</dbReference>
<dbReference type="Pfam" id="PF02091">
    <property type="entry name" value="tRNA-synt_2e"/>
    <property type="match status" value="1"/>
</dbReference>
<keyword evidence="4" id="KW-0547">Nucleotide-binding</keyword>
<dbReference type="HAMAP" id="MF_00255">
    <property type="entry name" value="Gly_tRNA_synth_beta"/>
    <property type="match status" value="1"/>
</dbReference>
<dbReference type="GO" id="GO:0009570">
    <property type="term" value="C:chloroplast stroma"/>
    <property type="evidence" value="ECO:0007669"/>
    <property type="project" value="TreeGrafter"/>
</dbReference>
<dbReference type="AlphaFoldDB" id="A0AAW1QLE9"/>